<keyword evidence="2" id="KW-1185">Reference proteome</keyword>
<evidence type="ECO:0000313" key="1">
    <source>
        <dbReference type="EMBL" id="KAK2832696.1"/>
    </source>
</evidence>
<protein>
    <submittedName>
        <fullName evidence="1">Uncharacterized protein</fullName>
    </submittedName>
</protein>
<evidence type="ECO:0000313" key="2">
    <source>
        <dbReference type="Proteomes" id="UP001187415"/>
    </source>
</evidence>
<dbReference type="Proteomes" id="UP001187415">
    <property type="component" value="Unassembled WGS sequence"/>
</dbReference>
<name>A0AA88M9Q1_CHASR</name>
<reference evidence="1" key="1">
    <citation type="submission" date="2023-07" db="EMBL/GenBank/DDBJ databases">
        <title>Chromosome-level Genome Assembly of Striped Snakehead (Channa striata).</title>
        <authorList>
            <person name="Liu H."/>
        </authorList>
    </citation>
    <scope>NUCLEOTIDE SEQUENCE</scope>
    <source>
        <strain evidence="1">Gz</strain>
        <tissue evidence="1">Muscle</tissue>
    </source>
</reference>
<dbReference type="AlphaFoldDB" id="A0AA88M9Q1"/>
<comment type="caution">
    <text evidence="1">The sequence shown here is derived from an EMBL/GenBank/DDBJ whole genome shotgun (WGS) entry which is preliminary data.</text>
</comment>
<accession>A0AA88M9Q1</accession>
<sequence>MLPEAPRYERGSTNPVRYMREMVALCLATEDYARSFLVILKTVNPCLFEDLVERGPQGKMVRKEPPPRMHLTAKVKSVLREQGVEEEVLHQCILNPENHGRRYSGPPLTLCEPRRRLRKGAAVQPTYSGPPLTLCEPRRRLKKQRSSCATNALNSTRSARTLSSRTTAVFTRRNMCPPTRDNLRNRAWLALGTAPFTYALAMRAMPTVTCFLGSPSIASAPSAPLPGSRRRFVFFSFFCDEAARVGVSSRRFSPVSHSVSNT</sequence>
<proteinExistence type="predicted"/>
<organism evidence="1 2">
    <name type="scientific">Channa striata</name>
    <name type="common">Snakehead murrel</name>
    <name type="synonym">Ophicephalus striatus</name>
    <dbReference type="NCBI Taxonomy" id="64152"/>
    <lineage>
        <taxon>Eukaryota</taxon>
        <taxon>Metazoa</taxon>
        <taxon>Chordata</taxon>
        <taxon>Craniata</taxon>
        <taxon>Vertebrata</taxon>
        <taxon>Euteleostomi</taxon>
        <taxon>Actinopterygii</taxon>
        <taxon>Neopterygii</taxon>
        <taxon>Teleostei</taxon>
        <taxon>Neoteleostei</taxon>
        <taxon>Acanthomorphata</taxon>
        <taxon>Anabantaria</taxon>
        <taxon>Anabantiformes</taxon>
        <taxon>Channoidei</taxon>
        <taxon>Channidae</taxon>
        <taxon>Channa</taxon>
    </lineage>
</organism>
<dbReference type="EMBL" id="JAUPFM010000013">
    <property type="protein sequence ID" value="KAK2832696.1"/>
    <property type="molecule type" value="Genomic_DNA"/>
</dbReference>
<gene>
    <name evidence="1" type="ORF">Q5P01_016585</name>
</gene>